<dbReference type="Gene3D" id="3.20.20.210">
    <property type="match status" value="1"/>
</dbReference>
<organism evidence="1 2">
    <name type="scientific">Zasmidium cellare ATCC 36951</name>
    <dbReference type="NCBI Taxonomy" id="1080233"/>
    <lineage>
        <taxon>Eukaryota</taxon>
        <taxon>Fungi</taxon>
        <taxon>Dikarya</taxon>
        <taxon>Ascomycota</taxon>
        <taxon>Pezizomycotina</taxon>
        <taxon>Dothideomycetes</taxon>
        <taxon>Dothideomycetidae</taxon>
        <taxon>Mycosphaerellales</taxon>
        <taxon>Mycosphaerellaceae</taxon>
        <taxon>Zasmidium</taxon>
    </lineage>
</organism>
<evidence type="ECO:0000313" key="2">
    <source>
        <dbReference type="Proteomes" id="UP000799537"/>
    </source>
</evidence>
<keyword evidence="2" id="KW-1185">Reference proteome</keyword>
<name>A0A6A6C2E6_ZASCE</name>
<accession>A0A6A6C2E6</accession>
<dbReference type="GeneID" id="54572044"/>
<dbReference type="CDD" id="cd03311">
    <property type="entry name" value="CIMS_C_terminal_like"/>
    <property type="match status" value="1"/>
</dbReference>
<evidence type="ECO:0000313" key="1">
    <source>
        <dbReference type="EMBL" id="KAF2160350.1"/>
    </source>
</evidence>
<reference evidence="1" key="1">
    <citation type="journal article" date="2020" name="Stud. Mycol.">
        <title>101 Dothideomycetes genomes: a test case for predicting lifestyles and emergence of pathogens.</title>
        <authorList>
            <person name="Haridas S."/>
            <person name="Albert R."/>
            <person name="Binder M."/>
            <person name="Bloem J."/>
            <person name="Labutti K."/>
            <person name="Salamov A."/>
            <person name="Andreopoulos B."/>
            <person name="Baker S."/>
            <person name="Barry K."/>
            <person name="Bills G."/>
            <person name="Bluhm B."/>
            <person name="Cannon C."/>
            <person name="Castanera R."/>
            <person name="Culley D."/>
            <person name="Daum C."/>
            <person name="Ezra D."/>
            <person name="Gonzalez J."/>
            <person name="Henrissat B."/>
            <person name="Kuo A."/>
            <person name="Liang C."/>
            <person name="Lipzen A."/>
            <person name="Lutzoni F."/>
            <person name="Magnuson J."/>
            <person name="Mondo S."/>
            <person name="Nolan M."/>
            <person name="Ohm R."/>
            <person name="Pangilinan J."/>
            <person name="Park H.-J."/>
            <person name="Ramirez L."/>
            <person name="Alfaro M."/>
            <person name="Sun H."/>
            <person name="Tritt A."/>
            <person name="Yoshinaga Y."/>
            <person name="Zwiers L.-H."/>
            <person name="Turgeon B."/>
            <person name="Goodwin S."/>
            <person name="Spatafora J."/>
            <person name="Crous P."/>
            <person name="Grigoriev I."/>
        </authorList>
    </citation>
    <scope>NUCLEOTIDE SEQUENCE</scope>
    <source>
        <strain evidence="1">ATCC 36951</strain>
    </source>
</reference>
<dbReference type="GO" id="GO:0009086">
    <property type="term" value="P:methionine biosynthetic process"/>
    <property type="evidence" value="ECO:0007669"/>
    <property type="project" value="InterPro"/>
</dbReference>
<dbReference type="InterPro" id="IPR038071">
    <property type="entry name" value="UROD/MetE-like_sf"/>
</dbReference>
<dbReference type="RefSeq" id="XP_033661239.1">
    <property type="nucleotide sequence ID" value="XM_033818772.1"/>
</dbReference>
<sequence>MPPPYRVDHVGSLVRPEYLITARNALRPSVDTMAIEEGTPEQQEALKKATDQSIQEVVQQQLQHGITPITTGEFERSVFWDDFYEALSGFDVSFIRFDTGKWREGFPINEAFKRLGGEGRMGKIAVSKIQRTKSAYMDSWRLLRKYLPKEHWGLVKQTCLSPTWWHEMLQTPFTPESGYRNDDEYLNDIADALHDEVLELYEAGIRNFQIDDPLISMLYTDGWEQAMKANGTDREALVCLYVQTHNRFLKGLPEDLTVCHHMCRGNIPGSPTLPGDYNHLLQRLFLETNYKLFAVEWDDPAHGDFTPLQHLPKDKSVLLGLITTKEATLEDPAFIKQRLLSAGDVIAKARGCSQKEALDALGITTQCGFGTMSDRPGVGMTIERQWEKCELMQRVAEEVWPGWKKEFGIPTARL</sequence>
<dbReference type="PANTHER" id="PTHR43844">
    <property type="entry name" value="METHIONINE SYNTHASE"/>
    <property type="match status" value="1"/>
</dbReference>
<dbReference type="SUPFAM" id="SSF51726">
    <property type="entry name" value="UROD/MetE-like"/>
    <property type="match status" value="1"/>
</dbReference>
<dbReference type="InterPro" id="IPR002629">
    <property type="entry name" value="Met_Synth_C/arc"/>
</dbReference>
<dbReference type="PANTHER" id="PTHR43844:SF2">
    <property type="entry name" value="SYNTHASE, VITAMIN-B12 INDEPENDENT, PUTATIVE (AFU_ORTHOLOGUE AFUA_3G12060)-RELATED"/>
    <property type="match status" value="1"/>
</dbReference>
<protein>
    <recommendedName>
        <fullName evidence="3">Cobalamin-independent methionine synthase MetE C-terminal/archaeal domain-containing protein</fullName>
    </recommendedName>
</protein>
<dbReference type="EMBL" id="ML993627">
    <property type="protein sequence ID" value="KAF2160350.1"/>
    <property type="molecule type" value="Genomic_DNA"/>
</dbReference>
<dbReference type="GO" id="GO:0008270">
    <property type="term" value="F:zinc ion binding"/>
    <property type="evidence" value="ECO:0007669"/>
    <property type="project" value="InterPro"/>
</dbReference>
<dbReference type="OrthoDB" id="7772923at2759"/>
<gene>
    <name evidence="1" type="ORF">M409DRAFT_70511</name>
</gene>
<evidence type="ECO:0008006" key="3">
    <source>
        <dbReference type="Google" id="ProtNLM"/>
    </source>
</evidence>
<dbReference type="GO" id="GO:0003871">
    <property type="term" value="F:5-methyltetrahydropteroyltriglutamate-homocysteine S-methyltransferase activity"/>
    <property type="evidence" value="ECO:0007669"/>
    <property type="project" value="InterPro"/>
</dbReference>
<dbReference type="AlphaFoldDB" id="A0A6A6C2E6"/>
<proteinExistence type="predicted"/>
<dbReference type="Proteomes" id="UP000799537">
    <property type="component" value="Unassembled WGS sequence"/>
</dbReference>